<accession>A0ABS7NNL9</accession>
<feature type="domain" description="HTH hxlR-type" evidence="4">
    <location>
        <begin position="21"/>
        <end position="112"/>
    </location>
</feature>
<evidence type="ECO:0000313" key="6">
    <source>
        <dbReference type="Proteomes" id="UP001520140"/>
    </source>
</evidence>
<protein>
    <submittedName>
        <fullName evidence="5">Helix-turn-helix transcriptional regulator</fullName>
    </submittedName>
</protein>
<keyword evidence="1" id="KW-0805">Transcription regulation</keyword>
<dbReference type="PANTHER" id="PTHR33204:SF37">
    <property type="entry name" value="HTH-TYPE TRANSCRIPTIONAL REGULATOR YODB"/>
    <property type="match status" value="1"/>
</dbReference>
<dbReference type="Pfam" id="PF01638">
    <property type="entry name" value="HxlR"/>
    <property type="match status" value="1"/>
</dbReference>
<evidence type="ECO:0000256" key="2">
    <source>
        <dbReference type="ARBA" id="ARBA00023125"/>
    </source>
</evidence>
<comment type="caution">
    <text evidence="5">The sequence shown here is derived from an EMBL/GenBank/DDBJ whole genome shotgun (WGS) entry which is preliminary data.</text>
</comment>
<evidence type="ECO:0000313" key="5">
    <source>
        <dbReference type="EMBL" id="MBY6319605.1"/>
    </source>
</evidence>
<dbReference type="Proteomes" id="UP001520140">
    <property type="component" value="Unassembled WGS sequence"/>
</dbReference>
<sequence>MTTRRSVPRPGAPVRGSRSGRPIMAVLDLLGRRGALSVLVSLQHGPATFRDLQDLAGDLSASTLNTRLKDLREVGLVGRSDAGYVLTADGNDLIEAGQPLLRWATRWAASMDGTSTVDP</sequence>
<dbReference type="PROSITE" id="PS51118">
    <property type="entry name" value="HTH_HXLR"/>
    <property type="match status" value="1"/>
</dbReference>
<dbReference type="RefSeq" id="WP_068105951.1">
    <property type="nucleotide sequence ID" value="NZ_JABUKE010000002.1"/>
</dbReference>
<keyword evidence="3" id="KW-0804">Transcription</keyword>
<reference evidence="5 6" key="1">
    <citation type="submission" date="2020-06" db="EMBL/GenBank/DDBJ databases">
        <title>Taxonomy, biology and ecology of Rhodococcus bacteria occurring in California pistachio and other woody hosts as revealed by genome sequence analyses.</title>
        <authorList>
            <person name="Gai Y."/>
            <person name="Riely B."/>
        </authorList>
    </citation>
    <scope>NUCLEOTIDE SEQUENCE [LARGE SCALE GENOMIC DNA]</scope>
    <source>
        <strain evidence="5 6">BP-284</strain>
    </source>
</reference>
<gene>
    <name evidence="5" type="ORF">HQ605_02090</name>
</gene>
<dbReference type="PANTHER" id="PTHR33204">
    <property type="entry name" value="TRANSCRIPTIONAL REGULATOR, MARR FAMILY"/>
    <property type="match status" value="1"/>
</dbReference>
<dbReference type="EMBL" id="JABUKG010000002">
    <property type="protein sequence ID" value="MBY6319605.1"/>
    <property type="molecule type" value="Genomic_DNA"/>
</dbReference>
<keyword evidence="2" id="KW-0238">DNA-binding</keyword>
<evidence type="ECO:0000256" key="1">
    <source>
        <dbReference type="ARBA" id="ARBA00023015"/>
    </source>
</evidence>
<proteinExistence type="predicted"/>
<dbReference type="InterPro" id="IPR036390">
    <property type="entry name" value="WH_DNA-bd_sf"/>
</dbReference>
<keyword evidence="6" id="KW-1185">Reference proteome</keyword>
<dbReference type="InterPro" id="IPR036388">
    <property type="entry name" value="WH-like_DNA-bd_sf"/>
</dbReference>
<dbReference type="CDD" id="cd00090">
    <property type="entry name" value="HTH_ARSR"/>
    <property type="match status" value="1"/>
</dbReference>
<dbReference type="Gene3D" id="1.10.10.10">
    <property type="entry name" value="Winged helix-like DNA-binding domain superfamily/Winged helix DNA-binding domain"/>
    <property type="match status" value="1"/>
</dbReference>
<dbReference type="InterPro" id="IPR011991">
    <property type="entry name" value="ArsR-like_HTH"/>
</dbReference>
<name>A0ABS7NNL9_9NOCA</name>
<organism evidence="5 6">
    <name type="scientific">Rhodococcoides kroppenstedtii</name>
    <dbReference type="NCBI Taxonomy" id="293050"/>
    <lineage>
        <taxon>Bacteria</taxon>
        <taxon>Bacillati</taxon>
        <taxon>Actinomycetota</taxon>
        <taxon>Actinomycetes</taxon>
        <taxon>Mycobacteriales</taxon>
        <taxon>Nocardiaceae</taxon>
        <taxon>Rhodococcoides</taxon>
    </lineage>
</organism>
<dbReference type="InterPro" id="IPR002577">
    <property type="entry name" value="HTH_HxlR"/>
</dbReference>
<dbReference type="SUPFAM" id="SSF46785">
    <property type="entry name" value="Winged helix' DNA-binding domain"/>
    <property type="match status" value="1"/>
</dbReference>
<evidence type="ECO:0000256" key="3">
    <source>
        <dbReference type="ARBA" id="ARBA00023163"/>
    </source>
</evidence>
<evidence type="ECO:0000259" key="4">
    <source>
        <dbReference type="PROSITE" id="PS51118"/>
    </source>
</evidence>